<organism evidence="2 3">
    <name type="scientific">Aotus nancymaae</name>
    <name type="common">Ma's night monkey</name>
    <dbReference type="NCBI Taxonomy" id="37293"/>
    <lineage>
        <taxon>Eukaryota</taxon>
        <taxon>Metazoa</taxon>
        <taxon>Chordata</taxon>
        <taxon>Craniata</taxon>
        <taxon>Vertebrata</taxon>
        <taxon>Euteleostomi</taxon>
        <taxon>Mammalia</taxon>
        <taxon>Eutheria</taxon>
        <taxon>Euarchontoglires</taxon>
        <taxon>Primates</taxon>
        <taxon>Haplorrhini</taxon>
        <taxon>Platyrrhini</taxon>
        <taxon>Aotidae</taxon>
        <taxon>Aotus</taxon>
    </lineage>
</organism>
<dbReference type="GO" id="GO:0006515">
    <property type="term" value="P:protein quality control for misfolded or incompletely synthesized proteins"/>
    <property type="evidence" value="ECO:0007669"/>
    <property type="project" value="TreeGrafter"/>
</dbReference>
<dbReference type="GO" id="GO:0004252">
    <property type="term" value="F:serine-type endopeptidase activity"/>
    <property type="evidence" value="ECO:0007669"/>
    <property type="project" value="TreeGrafter"/>
</dbReference>
<evidence type="ECO:0000256" key="1">
    <source>
        <dbReference type="SAM" id="MobiDB-lite"/>
    </source>
</evidence>
<reference evidence="2" key="1">
    <citation type="submission" date="2025-08" db="UniProtKB">
        <authorList>
            <consortium name="Ensembl"/>
        </authorList>
    </citation>
    <scope>IDENTIFICATION</scope>
</reference>
<dbReference type="Proteomes" id="UP000233020">
    <property type="component" value="Unplaced"/>
</dbReference>
<dbReference type="GO" id="GO:0004176">
    <property type="term" value="F:ATP-dependent peptidase activity"/>
    <property type="evidence" value="ECO:0007669"/>
    <property type="project" value="TreeGrafter"/>
</dbReference>
<feature type="region of interest" description="Disordered" evidence="1">
    <location>
        <begin position="33"/>
        <end position="57"/>
    </location>
</feature>
<dbReference type="AlphaFoldDB" id="A0A2K5CZV3"/>
<dbReference type="PANTHER" id="PTHR10381">
    <property type="entry name" value="ATP-DEPENDENT CLP PROTEASE PROTEOLYTIC SUBUNIT"/>
    <property type="match status" value="1"/>
</dbReference>
<dbReference type="GeneTree" id="ENSGT00390000005830"/>
<dbReference type="InterPro" id="IPR029045">
    <property type="entry name" value="ClpP/crotonase-like_dom_sf"/>
</dbReference>
<dbReference type="SUPFAM" id="SSF52096">
    <property type="entry name" value="ClpP/crotonase"/>
    <property type="match status" value="1"/>
</dbReference>
<reference evidence="2" key="2">
    <citation type="submission" date="2025-09" db="UniProtKB">
        <authorList>
            <consortium name="Ensembl"/>
        </authorList>
    </citation>
    <scope>IDENTIFICATION</scope>
</reference>
<evidence type="ECO:0000313" key="3">
    <source>
        <dbReference type="Proteomes" id="UP000233020"/>
    </source>
</evidence>
<dbReference type="InterPro" id="IPR023562">
    <property type="entry name" value="ClpP/TepA"/>
</dbReference>
<gene>
    <name evidence="2" type="primary">CLPP</name>
</gene>
<name>A0A2K5CZV3_AOTNA</name>
<sequence>MGPIDDSVASLVIAQLLFLQSESNKKPIHMYINSPGPSHRHCHPGRGDHEAEETALQ</sequence>
<evidence type="ECO:0000313" key="2">
    <source>
        <dbReference type="Ensembl" id="ENSANAP00000014218.1"/>
    </source>
</evidence>
<accession>A0A2K5CZV3</accession>
<dbReference type="Gene3D" id="3.90.226.10">
    <property type="entry name" value="2-enoyl-CoA Hydratase, Chain A, domain 1"/>
    <property type="match status" value="1"/>
</dbReference>
<dbReference type="GO" id="GO:0051117">
    <property type="term" value="F:ATPase binding"/>
    <property type="evidence" value="ECO:0007669"/>
    <property type="project" value="TreeGrafter"/>
</dbReference>
<dbReference type="Pfam" id="PF00574">
    <property type="entry name" value="CLP_protease"/>
    <property type="match status" value="1"/>
</dbReference>
<keyword evidence="3" id="KW-1185">Reference proteome</keyword>
<proteinExistence type="predicted"/>
<dbReference type="PANTHER" id="PTHR10381:SF11">
    <property type="entry name" value="ATP-DEPENDENT CLP PROTEASE PROTEOLYTIC SUBUNIT, MITOCHONDRIAL"/>
    <property type="match status" value="1"/>
</dbReference>
<dbReference type="Ensembl" id="ENSANAT00000032049.1">
    <property type="protein sequence ID" value="ENSANAP00000014218.1"/>
    <property type="gene ID" value="ENSANAG00000025005.1"/>
</dbReference>
<protein>
    <submittedName>
        <fullName evidence="2">Caseinolytic mitochondrial matrix peptidase proteolytic subunit</fullName>
    </submittedName>
</protein>
<dbReference type="GO" id="GO:0009368">
    <property type="term" value="C:endopeptidase Clp complex"/>
    <property type="evidence" value="ECO:0007669"/>
    <property type="project" value="TreeGrafter"/>
</dbReference>